<dbReference type="AlphaFoldDB" id="A0A0D0APC4"/>
<accession>A0A0D0APC4</accession>
<organism evidence="1 2">
    <name type="scientific">Suillus luteus UH-Slu-Lm8-n1</name>
    <dbReference type="NCBI Taxonomy" id="930992"/>
    <lineage>
        <taxon>Eukaryota</taxon>
        <taxon>Fungi</taxon>
        <taxon>Dikarya</taxon>
        <taxon>Basidiomycota</taxon>
        <taxon>Agaricomycotina</taxon>
        <taxon>Agaricomycetes</taxon>
        <taxon>Agaricomycetidae</taxon>
        <taxon>Boletales</taxon>
        <taxon>Suillineae</taxon>
        <taxon>Suillaceae</taxon>
        <taxon>Suillus</taxon>
    </lineage>
</organism>
<dbReference type="Proteomes" id="UP000054485">
    <property type="component" value="Unassembled WGS sequence"/>
</dbReference>
<dbReference type="InParanoid" id="A0A0D0APC4"/>
<gene>
    <name evidence="1" type="ORF">CY34DRAFT_811453</name>
</gene>
<reference evidence="1 2" key="1">
    <citation type="submission" date="2014-04" db="EMBL/GenBank/DDBJ databases">
        <authorList>
            <consortium name="DOE Joint Genome Institute"/>
            <person name="Kuo A."/>
            <person name="Ruytinx J."/>
            <person name="Rineau F."/>
            <person name="Colpaert J."/>
            <person name="Kohler A."/>
            <person name="Nagy L.G."/>
            <person name="Floudas D."/>
            <person name="Copeland A."/>
            <person name="Barry K.W."/>
            <person name="Cichocki N."/>
            <person name="Veneault-Fourrey C."/>
            <person name="LaButti K."/>
            <person name="Lindquist E.A."/>
            <person name="Lipzen A."/>
            <person name="Lundell T."/>
            <person name="Morin E."/>
            <person name="Murat C."/>
            <person name="Sun H."/>
            <person name="Tunlid A."/>
            <person name="Henrissat B."/>
            <person name="Grigoriev I.V."/>
            <person name="Hibbett D.S."/>
            <person name="Martin F."/>
            <person name="Nordberg H.P."/>
            <person name="Cantor M.N."/>
            <person name="Hua S.X."/>
        </authorList>
    </citation>
    <scope>NUCLEOTIDE SEQUENCE [LARGE SCALE GENOMIC DNA]</scope>
    <source>
        <strain evidence="1 2">UH-Slu-Lm8-n1</strain>
    </source>
</reference>
<proteinExistence type="predicted"/>
<evidence type="ECO:0000313" key="1">
    <source>
        <dbReference type="EMBL" id="KIK36207.1"/>
    </source>
</evidence>
<name>A0A0D0APC4_9AGAM</name>
<keyword evidence="2" id="KW-1185">Reference proteome</keyword>
<protein>
    <submittedName>
        <fullName evidence="1">Uncharacterized protein</fullName>
    </submittedName>
</protein>
<evidence type="ECO:0000313" key="2">
    <source>
        <dbReference type="Proteomes" id="UP000054485"/>
    </source>
</evidence>
<dbReference type="HOGENOM" id="CLU_1994115_0_0_1"/>
<sequence length="125" mass="13848">MQITQILVLACTISSSTQLLATFGIQLRPFMIRIQNLISIISSNGYHDLPDSPSFASLHLKTSKKKKTTAHALALLFVTSKEIRCNPKYLNACFTMKRTASVPYSFPQRQWLCPIVHAGSSPPIG</sequence>
<dbReference type="EMBL" id="KN835549">
    <property type="protein sequence ID" value="KIK36207.1"/>
    <property type="molecule type" value="Genomic_DNA"/>
</dbReference>
<reference evidence="2" key="2">
    <citation type="submission" date="2015-01" db="EMBL/GenBank/DDBJ databases">
        <title>Evolutionary Origins and Diversification of the Mycorrhizal Mutualists.</title>
        <authorList>
            <consortium name="DOE Joint Genome Institute"/>
            <consortium name="Mycorrhizal Genomics Consortium"/>
            <person name="Kohler A."/>
            <person name="Kuo A."/>
            <person name="Nagy L.G."/>
            <person name="Floudas D."/>
            <person name="Copeland A."/>
            <person name="Barry K.W."/>
            <person name="Cichocki N."/>
            <person name="Veneault-Fourrey C."/>
            <person name="LaButti K."/>
            <person name="Lindquist E.A."/>
            <person name="Lipzen A."/>
            <person name="Lundell T."/>
            <person name="Morin E."/>
            <person name="Murat C."/>
            <person name="Riley R."/>
            <person name="Ohm R."/>
            <person name="Sun H."/>
            <person name="Tunlid A."/>
            <person name="Henrissat B."/>
            <person name="Grigoriev I.V."/>
            <person name="Hibbett D.S."/>
            <person name="Martin F."/>
        </authorList>
    </citation>
    <scope>NUCLEOTIDE SEQUENCE [LARGE SCALE GENOMIC DNA]</scope>
    <source>
        <strain evidence="2">UH-Slu-Lm8-n1</strain>
    </source>
</reference>